<accession>A0ABP8CWY2</accession>
<protein>
    <recommendedName>
        <fullName evidence="3">Thioesterase domain-containing protein</fullName>
    </recommendedName>
</protein>
<comment type="similarity">
    <text evidence="1">Belongs to the thioesterase PaaI family.</text>
</comment>
<dbReference type="CDD" id="cd03443">
    <property type="entry name" value="PaaI_thioesterase"/>
    <property type="match status" value="1"/>
</dbReference>
<keyword evidence="2" id="KW-0378">Hydrolase</keyword>
<evidence type="ECO:0000259" key="3">
    <source>
        <dbReference type="Pfam" id="PF03061"/>
    </source>
</evidence>
<dbReference type="EMBL" id="BAABAT010000001">
    <property type="protein sequence ID" value="GAA4244178.1"/>
    <property type="molecule type" value="Genomic_DNA"/>
</dbReference>
<name>A0ABP8CWY2_9ACTN</name>
<gene>
    <name evidence="4" type="ORF">GCM10022255_006240</name>
</gene>
<dbReference type="Gene3D" id="3.10.129.10">
    <property type="entry name" value="Hotdog Thioesterase"/>
    <property type="match status" value="1"/>
</dbReference>
<dbReference type="NCBIfam" id="TIGR00369">
    <property type="entry name" value="unchar_dom_1"/>
    <property type="match status" value="1"/>
</dbReference>
<evidence type="ECO:0000313" key="4">
    <source>
        <dbReference type="EMBL" id="GAA4244178.1"/>
    </source>
</evidence>
<evidence type="ECO:0000313" key="5">
    <source>
        <dbReference type="Proteomes" id="UP001500620"/>
    </source>
</evidence>
<dbReference type="SUPFAM" id="SSF54637">
    <property type="entry name" value="Thioesterase/thiol ester dehydrase-isomerase"/>
    <property type="match status" value="1"/>
</dbReference>
<organism evidence="4 5">
    <name type="scientific">Dactylosporangium darangshiense</name>
    <dbReference type="NCBI Taxonomy" id="579108"/>
    <lineage>
        <taxon>Bacteria</taxon>
        <taxon>Bacillati</taxon>
        <taxon>Actinomycetota</taxon>
        <taxon>Actinomycetes</taxon>
        <taxon>Micromonosporales</taxon>
        <taxon>Micromonosporaceae</taxon>
        <taxon>Dactylosporangium</taxon>
    </lineage>
</organism>
<evidence type="ECO:0000256" key="2">
    <source>
        <dbReference type="ARBA" id="ARBA00022801"/>
    </source>
</evidence>
<feature type="domain" description="Thioesterase" evidence="3">
    <location>
        <begin position="121"/>
        <end position="200"/>
    </location>
</feature>
<reference evidence="5" key="1">
    <citation type="journal article" date="2019" name="Int. J. Syst. Evol. Microbiol.">
        <title>The Global Catalogue of Microorganisms (GCM) 10K type strain sequencing project: providing services to taxonomists for standard genome sequencing and annotation.</title>
        <authorList>
            <consortium name="The Broad Institute Genomics Platform"/>
            <consortium name="The Broad Institute Genome Sequencing Center for Infectious Disease"/>
            <person name="Wu L."/>
            <person name="Ma J."/>
        </authorList>
    </citation>
    <scope>NUCLEOTIDE SEQUENCE [LARGE SCALE GENOMIC DNA]</scope>
    <source>
        <strain evidence="5">JCM 17441</strain>
    </source>
</reference>
<dbReference type="Pfam" id="PF03061">
    <property type="entry name" value="4HBT"/>
    <property type="match status" value="1"/>
</dbReference>
<dbReference type="Proteomes" id="UP001500620">
    <property type="component" value="Unassembled WGS sequence"/>
</dbReference>
<sequence length="211" mass="21645">MGAVSALLFVSDAQPDAASSNPIAVIAPTMVRAERARMGVLLPKGAERTLARTAPGLKPGRGYASRMADAGTGSEITVGEEVPGGMTFEGTLPERMGIVLLEASPERVVATMPVEGNTQPYGLLHGGASVVLAETLGSIGSAMHAARLFNGIAVGIEVNATHHKAARAGLVTGVATPLRLGGMIATYEIAITDESGERICTARLTCALRRS</sequence>
<dbReference type="InterPro" id="IPR029069">
    <property type="entry name" value="HotDog_dom_sf"/>
</dbReference>
<dbReference type="InterPro" id="IPR006683">
    <property type="entry name" value="Thioestr_dom"/>
</dbReference>
<dbReference type="InterPro" id="IPR003736">
    <property type="entry name" value="PAAI_dom"/>
</dbReference>
<dbReference type="PANTHER" id="PTHR43240:SF5">
    <property type="entry name" value="1,4-DIHYDROXY-2-NAPHTHOYL-COA THIOESTERASE 1"/>
    <property type="match status" value="1"/>
</dbReference>
<evidence type="ECO:0000256" key="1">
    <source>
        <dbReference type="ARBA" id="ARBA00008324"/>
    </source>
</evidence>
<keyword evidence="5" id="KW-1185">Reference proteome</keyword>
<dbReference type="PANTHER" id="PTHR43240">
    <property type="entry name" value="1,4-DIHYDROXY-2-NAPHTHOYL-COA THIOESTERASE 1"/>
    <property type="match status" value="1"/>
</dbReference>
<proteinExistence type="inferred from homology"/>
<comment type="caution">
    <text evidence="4">The sequence shown here is derived from an EMBL/GenBank/DDBJ whole genome shotgun (WGS) entry which is preliminary data.</text>
</comment>